<dbReference type="PANTHER" id="PTHR47957:SF3">
    <property type="entry name" value="ATP-DEPENDENT HELICASE HRQ1"/>
    <property type="match status" value="1"/>
</dbReference>
<dbReference type="PROSITE" id="PS51192">
    <property type="entry name" value="HELICASE_ATP_BIND_1"/>
    <property type="match status" value="1"/>
</dbReference>
<dbReference type="GO" id="GO:0036297">
    <property type="term" value="P:interstrand cross-link repair"/>
    <property type="evidence" value="ECO:0007669"/>
    <property type="project" value="TreeGrafter"/>
</dbReference>
<protein>
    <submittedName>
        <fullName evidence="5">DEAD/DEAH box helicase</fullName>
    </submittedName>
</protein>
<dbReference type="OrthoDB" id="9774462at2"/>
<dbReference type="PROSITE" id="PS51194">
    <property type="entry name" value="HELICASE_CTER"/>
    <property type="match status" value="1"/>
</dbReference>
<dbReference type="InterPro" id="IPR001650">
    <property type="entry name" value="Helicase_C-like"/>
</dbReference>
<dbReference type="GO" id="GO:0003676">
    <property type="term" value="F:nucleic acid binding"/>
    <property type="evidence" value="ECO:0007669"/>
    <property type="project" value="InterPro"/>
</dbReference>
<keyword evidence="5" id="KW-0378">Hydrolase</keyword>
<keyword evidence="2" id="KW-0067">ATP-binding</keyword>
<comment type="caution">
    <text evidence="5">The sequence shown here is derived from an EMBL/GenBank/DDBJ whole genome shotgun (WGS) entry which is preliminary data.</text>
</comment>
<dbReference type="CDD" id="cd17923">
    <property type="entry name" value="DEXHc_Hrq1-like"/>
    <property type="match status" value="1"/>
</dbReference>
<name>A0A3N6QZ72_9CYAN</name>
<dbReference type="GO" id="GO:0043138">
    <property type="term" value="F:3'-5' DNA helicase activity"/>
    <property type="evidence" value="ECO:0007669"/>
    <property type="project" value="TreeGrafter"/>
</dbReference>
<evidence type="ECO:0000313" key="6">
    <source>
        <dbReference type="Proteomes" id="UP000269154"/>
    </source>
</evidence>
<evidence type="ECO:0000259" key="4">
    <source>
        <dbReference type="PROSITE" id="PS51194"/>
    </source>
</evidence>
<sequence>MTDKPTDYAAILQAAGNQLLLPPEWLKIGAKIYSPEYGIGQITAVLGKRLIVDFLENTTPVHFPDWQIAINQKQIHQRDSKNFQTKKLKQPEKSKITSAEIAAIPRPVFQTIAQEFSDKLVAIENTPPTPGKLYPLPEDLPITLKNSLILQKITELYEHQIESLNALRKKLDLCIFTPTASGKTLCYNLGILESCLQQPQTTALYIFPLKALALDQMQKLEKMVSYFPENSVKIGLITGDTSSKQRKKLFIPNPPNILGVSPDLLHYQLYRIRSKDGEGWRKFFQQLRYVVIDESHTYRGAFGAHFANLMRRLKMVVDRVGGSSKKLQFIFSSATIGNPAEMAMRFSNRSEEPERLHLISKSGADSAGRTILCLEPSETANPDACQIILSWLRHDLSGIVFCNSRSAVKKLLGIIKRIADKNGESYLADKVAIFYGSLQFNRRQDIIQKLEAGIVKVILSTSALEAGIDLPGLDCCLVRGYPGSLMSWRQRIGRAGRRNPGLVMFLPVAQNPLDNFYGNKPDLLLNGEVESAAFNPNYPTILGKHLECSCVESGLPLNEITERFGEVAGAIADSLLKQEKIYITNSSELWGYGFPHRNINIRGHAQNDVELININTGETFEKMQMSLAHQEVFPGAIYLAQNYDSELIFYRSENLDLDTKKAILKPLGKNCNLESKPKTELVIQETQQLAKSQIIQANIPHARLRLSLIWGEITFLVTGYDLFATEYKKGGEITKVVDGGSFDPPYQTQYQAPVVKVEINYAFSNAIGENFREIKEKIKEKYQDKIPDKFKNLWSCNSDFIALHSMGHQLMFAVPLVVLSSSQDVQWFVKQERGETIGYFFDTCDGGNGASEAIFNQLLKFAKKATELAKNCDCEYGCPRCLTHHSCPQQNRGLYKDLGLLILEAIAV</sequence>
<dbReference type="GO" id="GO:0006289">
    <property type="term" value="P:nucleotide-excision repair"/>
    <property type="evidence" value="ECO:0007669"/>
    <property type="project" value="TreeGrafter"/>
</dbReference>
<dbReference type="AlphaFoldDB" id="A0A3N6QZ72"/>
<keyword evidence="6" id="KW-1185">Reference proteome</keyword>
<evidence type="ECO:0000256" key="1">
    <source>
        <dbReference type="ARBA" id="ARBA00022741"/>
    </source>
</evidence>
<dbReference type="InterPro" id="IPR011545">
    <property type="entry name" value="DEAD/DEAH_box_helicase_dom"/>
</dbReference>
<gene>
    <name evidence="5" type="ORF">D5R40_21845</name>
</gene>
<dbReference type="Pfam" id="PF09369">
    <property type="entry name" value="MZB"/>
    <property type="match status" value="1"/>
</dbReference>
<reference evidence="5 6" key="1">
    <citation type="journal article" date="2018" name="ACS Chem. Biol.">
        <title>Ketoreductase domain dysfunction expands chemodiversity: malyngamide biosynthesis in the cyanobacterium Okeania hirsuta.</title>
        <authorList>
            <person name="Moss N.A."/>
            <person name="Leao T."/>
            <person name="Rankin M."/>
            <person name="McCullough T.M."/>
            <person name="Qu P."/>
            <person name="Korobeynikov A."/>
            <person name="Smith J.L."/>
            <person name="Gerwick L."/>
            <person name="Gerwick W.H."/>
        </authorList>
    </citation>
    <scope>NUCLEOTIDE SEQUENCE [LARGE SCALE GENOMIC DNA]</scope>
    <source>
        <strain evidence="5 6">PAB10Feb10-1</strain>
    </source>
</reference>
<proteinExistence type="predicted"/>
<feature type="domain" description="Helicase C-terminal" evidence="4">
    <location>
        <begin position="384"/>
        <end position="540"/>
    </location>
</feature>
<dbReference type="InterPro" id="IPR018973">
    <property type="entry name" value="MZB"/>
</dbReference>
<dbReference type="SUPFAM" id="SSF52540">
    <property type="entry name" value="P-loop containing nucleoside triphosphate hydrolases"/>
    <property type="match status" value="1"/>
</dbReference>
<keyword evidence="1" id="KW-0547">Nucleotide-binding</keyword>
<dbReference type="PANTHER" id="PTHR47957">
    <property type="entry name" value="ATP-DEPENDENT HELICASE HRQ1"/>
    <property type="match status" value="1"/>
</dbReference>
<organism evidence="5 6">
    <name type="scientific">Okeania hirsuta</name>
    <dbReference type="NCBI Taxonomy" id="1458930"/>
    <lineage>
        <taxon>Bacteria</taxon>
        <taxon>Bacillati</taxon>
        <taxon>Cyanobacteriota</taxon>
        <taxon>Cyanophyceae</taxon>
        <taxon>Oscillatoriophycideae</taxon>
        <taxon>Oscillatoriales</taxon>
        <taxon>Microcoleaceae</taxon>
        <taxon>Okeania</taxon>
    </lineage>
</organism>
<evidence type="ECO:0000256" key="2">
    <source>
        <dbReference type="ARBA" id="ARBA00022840"/>
    </source>
</evidence>
<feature type="domain" description="Helicase ATP-binding" evidence="3">
    <location>
        <begin position="164"/>
        <end position="354"/>
    </location>
</feature>
<dbReference type="Pfam" id="PF00271">
    <property type="entry name" value="Helicase_C"/>
    <property type="match status" value="1"/>
</dbReference>
<dbReference type="Proteomes" id="UP000269154">
    <property type="component" value="Unassembled WGS sequence"/>
</dbReference>
<dbReference type="Gene3D" id="3.40.50.300">
    <property type="entry name" value="P-loop containing nucleotide triphosphate hydrolases"/>
    <property type="match status" value="2"/>
</dbReference>
<dbReference type="InterPro" id="IPR014001">
    <property type="entry name" value="Helicase_ATP-bd"/>
</dbReference>
<accession>A0A3N6QZ72</accession>
<dbReference type="EMBL" id="RCBY01000148">
    <property type="protein sequence ID" value="RQH32883.1"/>
    <property type="molecule type" value="Genomic_DNA"/>
</dbReference>
<dbReference type="Pfam" id="PF00270">
    <property type="entry name" value="DEAD"/>
    <property type="match status" value="1"/>
</dbReference>
<evidence type="ECO:0000313" key="5">
    <source>
        <dbReference type="EMBL" id="RQH32883.1"/>
    </source>
</evidence>
<dbReference type="GO" id="GO:0005524">
    <property type="term" value="F:ATP binding"/>
    <property type="evidence" value="ECO:0007669"/>
    <property type="project" value="UniProtKB-KW"/>
</dbReference>
<dbReference type="InterPro" id="IPR027417">
    <property type="entry name" value="P-loop_NTPase"/>
</dbReference>
<dbReference type="SMART" id="SM00490">
    <property type="entry name" value="HELICc"/>
    <property type="match status" value="1"/>
</dbReference>
<dbReference type="SMART" id="SM00487">
    <property type="entry name" value="DEXDc"/>
    <property type="match status" value="1"/>
</dbReference>
<keyword evidence="5" id="KW-0347">Helicase</keyword>
<dbReference type="RefSeq" id="WP_124145245.1">
    <property type="nucleotide sequence ID" value="NZ_CAWOKI010000073.1"/>
</dbReference>
<evidence type="ECO:0000259" key="3">
    <source>
        <dbReference type="PROSITE" id="PS51192"/>
    </source>
</evidence>